<evidence type="ECO:0000313" key="3">
    <source>
        <dbReference type="EMBL" id="WGS64586.1"/>
    </source>
</evidence>
<organism evidence="3 4">
    <name type="scientific">Marinitoga aeolica</name>
    <dbReference type="NCBI Taxonomy" id="2809031"/>
    <lineage>
        <taxon>Bacteria</taxon>
        <taxon>Thermotogati</taxon>
        <taxon>Thermotogota</taxon>
        <taxon>Thermotogae</taxon>
        <taxon>Petrotogales</taxon>
        <taxon>Petrotogaceae</taxon>
        <taxon>Marinitoga</taxon>
    </lineage>
</organism>
<dbReference type="PANTHER" id="PTHR11803:SF39">
    <property type="entry name" value="2-IMINOBUTANOATE_2-IMINOPROPANOATE DEAMINASE"/>
    <property type="match status" value="1"/>
</dbReference>
<keyword evidence="2" id="KW-0472">Membrane</keyword>
<dbReference type="NCBIfam" id="TIGR00004">
    <property type="entry name" value="Rid family detoxifying hydrolase"/>
    <property type="match status" value="1"/>
</dbReference>
<proteinExistence type="inferred from homology"/>
<dbReference type="Proteomes" id="UP001232493">
    <property type="component" value="Chromosome"/>
</dbReference>
<feature type="transmembrane region" description="Helical" evidence="2">
    <location>
        <begin position="62"/>
        <end position="82"/>
    </location>
</feature>
<dbReference type="InterPro" id="IPR006175">
    <property type="entry name" value="YjgF/YER057c/UK114"/>
</dbReference>
<dbReference type="SUPFAM" id="SSF55298">
    <property type="entry name" value="YjgF-like"/>
    <property type="match status" value="1"/>
</dbReference>
<dbReference type="PROSITE" id="PS01094">
    <property type="entry name" value="UPF0076"/>
    <property type="match status" value="1"/>
</dbReference>
<evidence type="ECO:0000256" key="1">
    <source>
        <dbReference type="ARBA" id="ARBA00010552"/>
    </source>
</evidence>
<sequence>MKIYLDIFYKLSWILTAMTGFASVSATQKVNVFFLFFFTLTTLTQLIGTYMLSKEKDGLKIFVHYFSIVIVAMAFLISISLIKMNIIAYILYFIIYNLMLSFVLNNYFIYFEDKNHLSKLIKNLNLNYFDYFDTQIHIKLFNNKKGIIPEGVSAVGPYSPALQKENELYVSGQIPINFETGEIPESFVEQSKQAMENLKNVLNAAGFSFKDIVQVSVYITDMSKFGEFNAIYETYFKKPYPARFVVEVSKLPKNVDVEIACIAKK</sequence>
<dbReference type="InterPro" id="IPR019897">
    <property type="entry name" value="RidA_CS"/>
</dbReference>
<dbReference type="PANTHER" id="PTHR11803">
    <property type="entry name" value="2-IMINOBUTANOATE/2-IMINOPROPANOATE DEAMINASE RIDA"/>
    <property type="match status" value="1"/>
</dbReference>
<dbReference type="InterPro" id="IPR006056">
    <property type="entry name" value="RidA"/>
</dbReference>
<reference evidence="3 4" key="1">
    <citation type="submission" date="2021-02" db="EMBL/GenBank/DDBJ databases">
        <title>Characterization of Marinitoga sp. nov. str. BP5-C20A.</title>
        <authorList>
            <person name="Erauso G."/>
            <person name="Postec A."/>
        </authorList>
    </citation>
    <scope>NUCLEOTIDE SEQUENCE [LARGE SCALE GENOMIC DNA]</scope>
    <source>
        <strain evidence="3 4">BP5-C20A</strain>
    </source>
</reference>
<evidence type="ECO:0000256" key="2">
    <source>
        <dbReference type="SAM" id="Phobius"/>
    </source>
</evidence>
<feature type="transmembrane region" description="Helical" evidence="2">
    <location>
        <begin position="88"/>
        <end position="110"/>
    </location>
</feature>
<name>A0ABY8PPR8_9BACT</name>
<keyword evidence="2" id="KW-0812">Transmembrane</keyword>
<dbReference type="InterPro" id="IPR035959">
    <property type="entry name" value="RutC-like_sf"/>
</dbReference>
<dbReference type="CDD" id="cd00448">
    <property type="entry name" value="YjgF_YER057c_UK114_family"/>
    <property type="match status" value="1"/>
</dbReference>
<dbReference type="Gene3D" id="3.30.1330.40">
    <property type="entry name" value="RutC-like"/>
    <property type="match status" value="1"/>
</dbReference>
<accession>A0ABY8PPR8</accession>
<gene>
    <name evidence="3" type="ORF">JRV97_09445</name>
</gene>
<evidence type="ECO:0000313" key="4">
    <source>
        <dbReference type="Proteomes" id="UP001232493"/>
    </source>
</evidence>
<protein>
    <submittedName>
        <fullName evidence="3">Uncharacterized protein</fullName>
    </submittedName>
</protein>
<dbReference type="EMBL" id="CP069362">
    <property type="protein sequence ID" value="WGS64586.1"/>
    <property type="molecule type" value="Genomic_DNA"/>
</dbReference>
<keyword evidence="2" id="KW-1133">Transmembrane helix</keyword>
<feature type="transmembrane region" description="Helical" evidence="2">
    <location>
        <begin position="32"/>
        <end position="50"/>
    </location>
</feature>
<dbReference type="Pfam" id="PF01042">
    <property type="entry name" value="Ribonuc_L-PSP"/>
    <property type="match status" value="1"/>
</dbReference>
<dbReference type="RefSeq" id="WP_280998352.1">
    <property type="nucleotide sequence ID" value="NZ_CP069362.1"/>
</dbReference>
<comment type="similarity">
    <text evidence="1">Belongs to the RutC family.</text>
</comment>
<keyword evidence="4" id="KW-1185">Reference proteome</keyword>